<evidence type="ECO:0000256" key="8">
    <source>
        <dbReference type="SAM" id="Phobius"/>
    </source>
</evidence>
<dbReference type="InterPro" id="IPR005828">
    <property type="entry name" value="MFS_sugar_transport-like"/>
</dbReference>
<feature type="transmembrane region" description="Helical" evidence="8">
    <location>
        <begin position="288"/>
        <end position="308"/>
    </location>
</feature>
<dbReference type="EMBL" id="NEVH01027097">
    <property type="protein sequence ID" value="PNF13664.1"/>
    <property type="molecule type" value="Genomic_DNA"/>
</dbReference>
<dbReference type="STRING" id="105785.A0A2J7PBF6"/>
<evidence type="ECO:0000256" key="3">
    <source>
        <dbReference type="ARBA" id="ARBA00022692"/>
    </source>
</evidence>
<evidence type="ECO:0000256" key="5">
    <source>
        <dbReference type="ARBA" id="ARBA00023136"/>
    </source>
</evidence>
<organism evidence="10 11">
    <name type="scientific">Cryptotermes secundus</name>
    <dbReference type="NCBI Taxonomy" id="105785"/>
    <lineage>
        <taxon>Eukaryota</taxon>
        <taxon>Metazoa</taxon>
        <taxon>Ecdysozoa</taxon>
        <taxon>Arthropoda</taxon>
        <taxon>Hexapoda</taxon>
        <taxon>Insecta</taxon>
        <taxon>Pterygota</taxon>
        <taxon>Neoptera</taxon>
        <taxon>Polyneoptera</taxon>
        <taxon>Dictyoptera</taxon>
        <taxon>Blattodea</taxon>
        <taxon>Blattoidea</taxon>
        <taxon>Termitoidae</taxon>
        <taxon>Kalotermitidae</taxon>
        <taxon>Cryptotermitinae</taxon>
        <taxon>Cryptotermes</taxon>
    </lineage>
</organism>
<feature type="transmembrane region" description="Helical" evidence="8">
    <location>
        <begin position="55"/>
        <end position="76"/>
    </location>
</feature>
<dbReference type="SUPFAM" id="SSF103473">
    <property type="entry name" value="MFS general substrate transporter"/>
    <property type="match status" value="1"/>
</dbReference>
<evidence type="ECO:0000256" key="1">
    <source>
        <dbReference type="ARBA" id="ARBA00004651"/>
    </source>
</evidence>
<feature type="transmembrane region" description="Helical" evidence="8">
    <location>
        <begin position="255"/>
        <end position="276"/>
    </location>
</feature>
<name>A0A2J7PBF6_9NEOP</name>
<dbReference type="PROSITE" id="PS50850">
    <property type="entry name" value="MFS"/>
    <property type="match status" value="1"/>
</dbReference>
<comment type="caution">
    <text evidence="10">The sequence shown here is derived from an EMBL/GenBank/DDBJ whole genome shotgun (WGS) entry which is preliminary data.</text>
</comment>
<dbReference type="Gene3D" id="1.20.1250.20">
    <property type="entry name" value="MFS general substrate transporter like domains"/>
    <property type="match status" value="1"/>
</dbReference>
<proteinExistence type="inferred from homology"/>
<keyword evidence="4 8" id="KW-1133">Transmembrane helix</keyword>
<dbReference type="GO" id="GO:0005886">
    <property type="term" value="C:plasma membrane"/>
    <property type="evidence" value="ECO:0007669"/>
    <property type="project" value="UniProtKB-SubCell"/>
</dbReference>
<feature type="transmembrane region" description="Helical" evidence="8">
    <location>
        <begin position="422"/>
        <end position="441"/>
    </location>
</feature>
<feature type="transmembrane region" description="Helical" evidence="8">
    <location>
        <begin position="110"/>
        <end position="130"/>
    </location>
</feature>
<comment type="similarity">
    <text evidence="7">Belongs to the major facilitator superfamily. Sugar transporter (TC 2.A.1.1) family. Trehalose transporter subfamily.</text>
</comment>
<dbReference type="AlphaFoldDB" id="A0A2J7PBF6"/>
<dbReference type="InParanoid" id="A0A2J7PBF6"/>
<evidence type="ECO:0000256" key="7">
    <source>
        <dbReference type="ARBA" id="ARBA00024348"/>
    </source>
</evidence>
<evidence type="ECO:0000313" key="11">
    <source>
        <dbReference type="Proteomes" id="UP000235965"/>
    </source>
</evidence>
<keyword evidence="6" id="KW-0325">Glycoprotein</keyword>
<dbReference type="InterPro" id="IPR050549">
    <property type="entry name" value="MFS_Trehalose_Transporter"/>
</dbReference>
<dbReference type="PANTHER" id="PTHR48021:SF46">
    <property type="entry name" value="MAJOR FACILITATOR SUPERFAMILY (MFS) PROFILE DOMAIN-CONTAINING PROTEIN"/>
    <property type="match status" value="1"/>
</dbReference>
<feature type="domain" description="Major facilitator superfamily (MFS) profile" evidence="9">
    <location>
        <begin position="16"/>
        <end position="445"/>
    </location>
</feature>
<dbReference type="InterPro" id="IPR036259">
    <property type="entry name" value="MFS_trans_sf"/>
</dbReference>
<feature type="transmembrane region" description="Helical" evidence="8">
    <location>
        <begin position="353"/>
        <end position="378"/>
    </location>
</feature>
<sequence length="472" mass="51459">MKIVELISSRFLQIVAALSASMAFTLTGLGVGWTAPTIPKLLAEDSPIPMTADESSWMVAMLSVGSVAGVIPLAYFSNVMGRKSILIFSAIPGIAAWLIIIFTASVEALYVARFLIGVEVAVTFAITPIYLTEISEVKIRGILSSVVQLFYNIGALFEFSMGPYVSYTTLGISSAVFPVAFLLVMVWMPESPYFLLLKGRGSDAERSLMRLRGKTDRQHVQEELTEIRKIVDESLKMGTAPVRDLFMKRGNRRPLILILSLVMLQQFCGQLAIVSYTTQILQRSASSIDAHISVIISGGIQTVASVAMSSVVDRVGRKPLILSSTVGVGVSTLGLALYFYLESKTDVDLSTVDWIPITCLVAYVSLFSLSLGVLPFTIMGEIFLPNVKGLAASLALLVHSASGIVVTKLFQIMTDSTGADSPFWLFSAYCFISAVFISWYLPETKGKTFAEIHELFNADSYPIKVNKMSRLK</sequence>
<keyword evidence="3 8" id="KW-0812">Transmembrane</keyword>
<feature type="transmembrane region" description="Helical" evidence="8">
    <location>
        <begin position="390"/>
        <end position="410"/>
    </location>
</feature>
<dbReference type="PANTHER" id="PTHR48021">
    <property type="match status" value="1"/>
</dbReference>
<dbReference type="GO" id="GO:0022857">
    <property type="term" value="F:transmembrane transporter activity"/>
    <property type="evidence" value="ECO:0007669"/>
    <property type="project" value="InterPro"/>
</dbReference>
<protein>
    <recommendedName>
        <fullName evidence="9">Major facilitator superfamily (MFS) profile domain-containing protein</fullName>
    </recommendedName>
</protein>
<evidence type="ECO:0000256" key="2">
    <source>
        <dbReference type="ARBA" id="ARBA00022475"/>
    </source>
</evidence>
<gene>
    <name evidence="10" type="ORF">B7P43_G16775</name>
</gene>
<dbReference type="Pfam" id="PF00083">
    <property type="entry name" value="Sugar_tr"/>
    <property type="match status" value="1"/>
</dbReference>
<dbReference type="InterPro" id="IPR020846">
    <property type="entry name" value="MFS_dom"/>
</dbReference>
<comment type="subcellular location">
    <subcellularLocation>
        <location evidence="1">Cell membrane</location>
        <topology evidence="1">Multi-pass membrane protein</topology>
    </subcellularLocation>
</comment>
<dbReference type="Proteomes" id="UP000235965">
    <property type="component" value="Unassembled WGS sequence"/>
</dbReference>
<evidence type="ECO:0000313" key="10">
    <source>
        <dbReference type="EMBL" id="PNF13664.1"/>
    </source>
</evidence>
<feature type="transmembrane region" description="Helical" evidence="8">
    <location>
        <begin position="167"/>
        <end position="188"/>
    </location>
</feature>
<feature type="transmembrane region" description="Helical" evidence="8">
    <location>
        <begin position="12"/>
        <end position="35"/>
    </location>
</feature>
<evidence type="ECO:0000256" key="4">
    <source>
        <dbReference type="ARBA" id="ARBA00022989"/>
    </source>
</evidence>
<feature type="transmembrane region" description="Helical" evidence="8">
    <location>
        <begin position="320"/>
        <end position="341"/>
    </location>
</feature>
<feature type="transmembrane region" description="Helical" evidence="8">
    <location>
        <begin position="142"/>
        <end position="161"/>
    </location>
</feature>
<reference evidence="10 11" key="1">
    <citation type="submission" date="2017-12" db="EMBL/GenBank/DDBJ databases">
        <title>Hemimetabolous genomes reveal molecular basis of termite eusociality.</title>
        <authorList>
            <person name="Harrison M.C."/>
            <person name="Jongepier E."/>
            <person name="Robertson H.M."/>
            <person name="Arning N."/>
            <person name="Bitard-Feildel T."/>
            <person name="Chao H."/>
            <person name="Childers C.P."/>
            <person name="Dinh H."/>
            <person name="Doddapaneni H."/>
            <person name="Dugan S."/>
            <person name="Gowin J."/>
            <person name="Greiner C."/>
            <person name="Han Y."/>
            <person name="Hu H."/>
            <person name="Hughes D.S.T."/>
            <person name="Huylmans A.-K."/>
            <person name="Kemena C."/>
            <person name="Kremer L.P.M."/>
            <person name="Lee S.L."/>
            <person name="Lopez-Ezquerra A."/>
            <person name="Mallet L."/>
            <person name="Monroy-Kuhn J.M."/>
            <person name="Moser A."/>
            <person name="Murali S.C."/>
            <person name="Muzny D.M."/>
            <person name="Otani S."/>
            <person name="Piulachs M.-D."/>
            <person name="Poelchau M."/>
            <person name="Qu J."/>
            <person name="Schaub F."/>
            <person name="Wada-Katsumata A."/>
            <person name="Worley K.C."/>
            <person name="Xie Q."/>
            <person name="Ylla G."/>
            <person name="Poulsen M."/>
            <person name="Gibbs R.A."/>
            <person name="Schal C."/>
            <person name="Richards S."/>
            <person name="Belles X."/>
            <person name="Korb J."/>
            <person name="Bornberg-Bauer E."/>
        </authorList>
    </citation>
    <scope>NUCLEOTIDE SEQUENCE [LARGE SCALE GENOMIC DNA]</scope>
    <source>
        <tissue evidence="10">Whole body</tissue>
    </source>
</reference>
<accession>A0A2J7PBF6</accession>
<feature type="transmembrane region" description="Helical" evidence="8">
    <location>
        <begin position="85"/>
        <end position="104"/>
    </location>
</feature>
<keyword evidence="11" id="KW-1185">Reference proteome</keyword>
<evidence type="ECO:0000259" key="9">
    <source>
        <dbReference type="PROSITE" id="PS50850"/>
    </source>
</evidence>
<evidence type="ECO:0000256" key="6">
    <source>
        <dbReference type="ARBA" id="ARBA00023180"/>
    </source>
</evidence>
<dbReference type="FunFam" id="1.20.1250.20:FF:000055">
    <property type="entry name" value="Facilitated trehalose transporter Tret1-2 homolog"/>
    <property type="match status" value="1"/>
</dbReference>
<keyword evidence="5 8" id="KW-0472">Membrane</keyword>
<dbReference type="OrthoDB" id="4142200at2759"/>
<keyword evidence="2" id="KW-1003">Cell membrane</keyword>